<organism evidence="4 5">
    <name type="scientific">Cymbomonas tetramitiformis</name>
    <dbReference type="NCBI Taxonomy" id="36881"/>
    <lineage>
        <taxon>Eukaryota</taxon>
        <taxon>Viridiplantae</taxon>
        <taxon>Chlorophyta</taxon>
        <taxon>Pyramimonadophyceae</taxon>
        <taxon>Pyramimonadales</taxon>
        <taxon>Pyramimonadaceae</taxon>
        <taxon>Cymbomonas</taxon>
    </lineage>
</organism>
<dbReference type="Gene3D" id="3.30.450.40">
    <property type="match status" value="2"/>
</dbReference>
<keyword evidence="1" id="KW-0675">Receptor</keyword>
<reference evidence="4 5" key="1">
    <citation type="journal article" date="2015" name="Genome Biol. Evol.">
        <title>Comparative Genomics of a Bacterivorous Green Alga Reveals Evolutionary Causalities and Consequences of Phago-Mixotrophic Mode of Nutrition.</title>
        <authorList>
            <person name="Burns J.A."/>
            <person name="Paasch A."/>
            <person name="Narechania A."/>
            <person name="Kim E."/>
        </authorList>
    </citation>
    <scope>NUCLEOTIDE SEQUENCE [LARGE SCALE GENOMIC DNA]</scope>
    <source>
        <strain evidence="4 5">PLY_AMNH</strain>
    </source>
</reference>
<keyword evidence="5" id="KW-1185">Reference proteome</keyword>
<accession>A0AAE0FM56</accession>
<comment type="caution">
    <text evidence="4">The sequence shown here is derived from an EMBL/GenBank/DDBJ whole genome shotgun (WGS) entry which is preliminary data.</text>
</comment>
<proteinExistence type="predicted"/>
<name>A0AAE0FM56_9CHLO</name>
<gene>
    <name evidence="4" type="ORF">CYMTET_28850</name>
</gene>
<dbReference type="EMBL" id="LGRX02016334">
    <property type="protein sequence ID" value="KAK3262283.1"/>
    <property type="molecule type" value="Genomic_DNA"/>
</dbReference>
<evidence type="ECO:0000313" key="5">
    <source>
        <dbReference type="Proteomes" id="UP001190700"/>
    </source>
</evidence>
<evidence type="ECO:0000256" key="2">
    <source>
        <dbReference type="SAM" id="MobiDB-lite"/>
    </source>
</evidence>
<evidence type="ECO:0000256" key="1">
    <source>
        <dbReference type="ARBA" id="ARBA00023170"/>
    </source>
</evidence>
<dbReference type="AlphaFoldDB" id="A0AAE0FM56"/>
<sequence length="430" mass="46589">MGLLSNFSIGELSAEISRRICPNFPPPAGAFPEAQAPCTVQITVASDTGSSVKSLVNVMTRCAAEMNPDRATQVVVRETCEALHADRCTIFNVEESTGNLVMKTATGLQDLVIPAGQGIAGQVAQTKTSVIVDDAYSCKLFDTSIDKDTGYKTNTLLVVPVCDVAGRTTAVLQVVNKQSGEHFTETDKLMAENIAAMAGIILRTCSLYDEGIRHEKRAKGIVDIILSLKQDMNLNSFLFTVNRSLQELSDAEKATFFIVEGSNLISATTDSGKQIRIPKTAGLVGACCLEAKTINIKDAYADDRFDTSNDKKTGFTTRSILCVPIVVTEDEITVCIGVLQMINKKNEPCFAEEDVLLLEQLASLMSEKVAELLNNQTTQVRRNRLDSGPGYSDNPAQDLENFKKKKYAGKLPPISAGVPGIVEEEEEEEC</sequence>
<feature type="region of interest" description="Disordered" evidence="2">
    <location>
        <begin position="410"/>
        <end position="430"/>
    </location>
</feature>
<feature type="region of interest" description="Disordered" evidence="2">
    <location>
        <begin position="380"/>
        <end position="399"/>
    </location>
</feature>
<dbReference type="SMART" id="SM00065">
    <property type="entry name" value="GAF"/>
    <property type="match status" value="2"/>
</dbReference>
<dbReference type="PANTHER" id="PTHR43155">
    <property type="entry name" value="CYCLIC DI-GMP PHOSPHODIESTERASE PA4108-RELATED"/>
    <property type="match status" value="1"/>
</dbReference>
<dbReference type="Proteomes" id="UP001190700">
    <property type="component" value="Unassembled WGS sequence"/>
</dbReference>
<protein>
    <recommendedName>
        <fullName evidence="3">GAF domain-containing protein</fullName>
    </recommendedName>
</protein>
<feature type="domain" description="GAF" evidence="3">
    <location>
        <begin position="67"/>
        <end position="212"/>
    </location>
</feature>
<evidence type="ECO:0000259" key="3">
    <source>
        <dbReference type="SMART" id="SM00065"/>
    </source>
</evidence>
<evidence type="ECO:0000313" key="4">
    <source>
        <dbReference type="EMBL" id="KAK3262283.1"/>
    </source>
</evidence>
<dbReference type="PANTHER" id="PTHR43155:SF2">
    <property type="entry name" value="CYCLIC DI-GMP PHOSPHODIESTERASE PA4108"/>
    <property type="match status" value="1"/>
</dbReference>
<dbReference type="SUPFAM" id="SSF55781">
    <property type="entry name" value="GAF domain-like"/>
    <property type="match status" value="2"/>
</dbReference>
<dbReference type="Pfam" id="PF01590">
    <property type="entry name" value="GAF"/>
    <property type="match status" value="2"/>
</dbReference>
<feature type="domain" description="GAF" evidence="3">
    <location>
        <begin position="233"/>
        <end position="379"/>
    </location>
</feature>
<dbReference type="InterPro" id="IPR003018">
    <property type="entry name" value="GAF"/>
</dbReference>
<dbReference type="InterPro" id="IPR029016">
    <property type="entry name" value="GAF-like_dom_sf"/>
</dbReference>